<dbReference type="Gene3D" id="3.30.1540.10">
    <property type="entry name" value="formyl-coa transferase, domain 3"/>
    <property type="match status" value="1"/>
</dbReference>
<dbReference type="InterPro" id="IPR003673">
    <property type="entry name" value="CoA-Trfase_fam_III"/>
</dbReference>
<comment type="caution">
    <text evidence="3">The sequence shown here is derived from an EMBL/GenBank/DDBJ whole genome shotgun (WGS) entry which is preliminary data.</text>
</comment>
<feature type="region of interest" description="Disordered" evidence="2">
    <location>
        <begin position="354"/>
        <end position="377"/>
    </location>
</feature>
<dbReference type="PANTHER" id="PTHR48207:SF3">
    <property type="entry name" value="SUCCINATE--HYDROXYMETHYLGLUTARATE COA-TRANSFERASE"/>
    <property type="match status" value="1"/>
</dbReference>
<proteinExistence type="predicted"/>
<accession>A0A845LUM8</accession>
<gene>
    <name evidence="3" type="ORF">GQE99_00795</name>
</gene>
<dbReference type="InterPro" id="IPR023606">
    <property type="entry name" value="CoA-Trfase_III_dom_1_sf"/>
</dbReference>
<protein>
    <submittedName>
        <fullName evidence="3">CoA transferase</fullName>
    </submittedName>
</protein>
<dbReference type="Pfam" id="PF02515">
    <property type="entry name" value="CoA_transf_3"/>
    <property type="match status" value="1"/>
</dbReference>
<organism evidence="3 4">
    <name type="scientific">Maritimibacter harenae</name>
    <dbReference type="NCBI Taxonomy" id="2606218"/>
    <lineage>
        <taxon>Bacteria</taxon>
        <taxon>Pseudomonadati</taxon>
        <taxon>Pseudomonadota</taxon>
        <taxon>Alphaproteobacteria</taxon>
        <taxon>Rhodobacterales</taxon>
        <taxon>Roseobacteraceae</taxon>
        <taxon>Maritimibacter</taxon>
    </lineage>
</organism>
<evidence type="ECO:0000256" key="2">
    <source>
        <dbReference type="SAM" id="MobiDB-lite"/>
    </source>
</evidence>
<evidence type="ECO:0000256" key="1">
    <source>
        <dbReference type="ARBA" id="ARBA00022679"/>
    </source>
</evidence>
<keyword evidence="1 3" id="KW-0808">Transferase</keyword>
<dbReference type="SUPFAM" id="SSF89796">
    <property type="entry name" value="CoA-transferase family III (CaiB/BaiF)"/>
    <property type="match status" value="1"/>
</dbReference>
<dbReference type="Gene3D" id="3.40.50.10540">
    <property type="entry name" value="Crotonobetainyl-coa:carnitine coa-transferase, domain 1"/>
    <property type="match status" value="1"/>
</dbReference>
<dbReference type="InterPro" id="IPR050483">
    <property type="entry name" value="CoA-transferase_III_domain"/>
</dbReference>
<sequence length="377" mass="40387">MARALEGYNVVDFSHVVAGPLATHFLALNGARVIKVETPTGDLLRKYSPNREDWGMAPSFRGINIGKESVALDLKSEGGLAAARRLVAGADIVVENFRPGVMDRLGLGYEAAKALNPGIIYCSVSGFGQTGDMKDVAAIDQIVQSLSGLMRISGNEGDPAMRIGFPVVDTYTGLLAAFAIQTAVIQKERGLVESQNVDVAMLDATLVMLSSVVNPLMMAGQKHARTGNRGFSRAPTADTFACRTGEITVGAVEEHHVEKMLAVLGVSELLDDPRFATRIDRLTNADAMREKLARAFETRDAAEWERLLRDAGLSAARVMDVEEAIAMPHLAERDLFLDIDGDRVLNAGFRLETGGPGAEQGAPELGAQNETIPEEAV</sequence>
<reference evidence="3 4" key="1">
    <citation type="submission" date="2019-12" db="EMBL/GenBank/DDBJ databases">
        <title>Maritimibacter sp. nov. sp. isolated from sea sand.</title>
        <authorList>
            <person name="Kim J."/>
            <person name="Jeong S.E."/>
            <person name="Jung H.S."/>
            <person name="Jeon C.O."/>
        </authorList>
    </citation>
    <scope>NUCLEOTIDE SEQUENCE [LARGE SCALE GENOMIC DNA]</scope>
    <source>
        <strain evidence="3 4">DP07</strain>
    </source>
</reference>
<keyword evidence="4" id="KW-1185">Reference proteome</keyword>
<evidence type="ECO:0000313" key="4">
    <source>
        <dbReference type="Proteomes" id="UP000467322"/>
    </source>
</evidence>
<evidence type="ECO:0000313" key="3">
    <source>
        <dbReference type="EMBL" id="MZR11570.1"/>
    </source>
</evidence>
<dbReference type="EMBL" id="WTUX01000002">
    <property type="protein sequence ID" value="MZR11570.1"/>
    <property type="molecule type" value="Genomic_DNA"/>
</dbReference>
<dbReference type="GO" id="GO:0008410">
    <property type="term" value="F:CoA-transferase activity"/>
    <property type="evidence" value="ECO:0007669"/>
    <property type="project" value="TreeGrafter"/>
</dbReference>
<dbReference type="PANTHER" id="PTHR48207">
    <property type="entry name" value="SUCCINATE--HYDROXYMETHYLGLUTARATE COA-TRANSFERASE"/>
    <property type="match status" value="1"/>
</dbReference>
<dbReference type="AlphaFoldDB" id="A0A845LUM8"/>
<dbReference type="RefSeq" id="WP_161349684.1">
    <property type="nucleotide sequence ID" value="NZ_WTUX01000002.1"/>
</dbReference>
<name>A0A845LUM8_9RHOB</name>
<dbReference type="InterPro" id="IPR044855">
    <property type="entry name" value="CoA-Trfase_III_dom3_sf"/>
</dbReference>
<dbReference type="Proteomes" id="UP000467322">
    <property type="component" value="Unassembled WGS sequence"/>
</dbReference>